<dbReference type="InterPro" id="IPR001054">
    <property type="entry name" value="A/G_cyclase"/>
</dbReference>
<dbReference type="InterPro" id="IPR050697">
    <property type="entry name" value="Adenylyl/Guanylyl_Cyclase_3/4"/>
</dbReference>
<dbReference type="EMBL" id="JBHSFV010000020">
    <property type="protein sequence ID" value="MFC4636444.1"/>
    <property type="molecule type" value="Genomic_DNA"/>
</dbReference>
<organism evidence="2 3">
    <name type="scientific">Dokdonia ponticola</name>
    <dbReference type="NCBI Taxonomy" id="2041041"/>
    <lineage>
        <taxon>Bacteria</taxon>
        <taxon>Pseudomonadati</taxon>
        <taxon>Bacteroidota</taxon>
        <taxon>Flavobacteriia</taxon>
        <taxon>Flavobacteriales</taxon>
        <taxon>Flavobacteriaceae</taxon>
        <taxon>Dokdonia</taxon>
    </lineage>
</organism>
<sequence length="338" mass="37845">MAVKKIIEEIDGEIKDILNTEFSYTNTKYVPNLDDSALTFGNTEEKKAKVINTCVLFVDIRGSVALTKKHHTKTMGRLYSAFAKAVLKAAHHHSGYVRNIIGDRVMVVFPSFNCYLNAVNCAITINHVCANIIDKQFTGMDFKCGIGVDYGELKVIKVGTPKQGREANENRGLVWTGYPANLASRLTDTANKIVEEDYYEVKRNPFNHAKFFGGMGFGGVGLLDISPLGGTPINRAEQPTYLDKIETVEMTPEKFADSIKTSTTGSVYISGGRFISFLKKTRKTEYPAILISKTVYNGYKKEKPKANDVVNKWWEKEKYNVKDVTDEVYGSNLTWNIN</sequence>
<name>A0ABV9I2P3_9FLAO</name>
<dbReference type="SUPFAM" id="SSF55073">
    <property type="entry name" value="Nucleotide cyclase"/>
    <property type="match status" value="1"/>
</dbReference>
<dbReference type="InterPro" id="IPR029787">
    <property type="entry name" value="Nucleotide_cyclase"/>
</dbReference>
<dbReference type="RefSeq" id="WP_379982645.1">
    <property type="nucleotide sequence ID" value="NZ_JBHSFV010000020.1"/>
</dbReference>
<gene>
    <name evidence="2" type="ORF">ACFO3O_21230</name>
</gene>
<dbReference type="Pfam" id="PF00211">
    <property type="entry name" value="Guanylate_cyc"/>
    <property type="match status" value="1"/>
</dbReference>
<evidence type="ECO:0000313" key="2">
    <source>
        <dbReference type="EMBL" id="MFC4636444.1"/>
    </source>
</evidence>
<accession>A0ABV9I2P3</accession>
<protein>
    <submittedName>
        <fullName evidence="2">Adenylate/guanylate cyclase domain-containing protein</fullName>
        <ecNumber evidence="2">4.6.1.-</ecNumber>
    </submittedName>
</protein>
<evidence type="ECO:0000313" key="3">
    <source>
        <dbReference type="Proteomes" id="UP001596043"/>
    </source>
</evidence>
<dbReference type="EC" id="4.6.1.-" evidence="2"/>
<reference evidence="3" key="1">
    <citation type="journal article" date="2019" name="Int. J. Syst. Evol. Microbiol.">
        <title>The Global Catalogue of Microorganisms (GCM) 10K type strain sequencing project: providing services to taxonomists for standard genome sequencing and annotation.</title>
        <authorList>
            <consortium name="The Broad Institute Genomics Platform"/>
            <consortium name="The Broad Institute Genome Sequencing Center for Infectious Disease"/>
            <person name="Wu L."/>
            <person name="Ma J."/>
        </authorList>
    </citation>
    <scope>NUCLEOTIDE SEQUENCE [LARGE SCALE GENOMIC DNA]</scope>
    <source>
        <strain evidence="3">YJ-61-S</strain>
    </source>
</reference>
<keyword evidence="2" id="KW-0456">Lyase</keyword>
<dbReference type="Gene3D" id="3.30.70.1230">
    <property type="entry name" value="Nucleotide cyclase"/>
    <property type="match status" value="1"/>
</dbReference>
<proteinExistence type="predicted"/>
<dbReference type="CDD" id="cd07302">
    <property type="entry name" value="CHD"/>
    <property type="match status" value="1"/>
</dbReference>
<feature type="domain" description="Guanylate cyclase" evidence="1">
    <location>
        <begin position="54"/>
        <end position="187"/>
    </location>
</feature>
<comment type="caution">
    <text evidence="2">The sequence shown here is derived from an EMBL/GenBank/DDBJ whole genome shotgun (WGS) entry which is preliminary data.</text>
</comment>
<keyword evidence="3" id="KW-1185">Reference proteome</keyword>
<dbReference type="PANTHER" id="PTHR43081:SF1">
    <property type="entry name" value="ADENYLATE CYCLASE, TERMINAL-DIFFERENTIATION SPECIFIC"/>
    <property type="match status" value="1"/>
</dbReference>
<dbReference type="PANTHER" id="PTHR43081">
    <property type="entry name" value="ADENYLATE CYCLASE, TERMINAL-DIFFERENTIATION SPECIFIC-RELATED"/>
    <property type="match status" value="1"/>
</dbReference>
<dbReference type="GO" id="GO:0016829">
    <property type="term" value="F:lyase activity"/>
    <property type="evidence" value="ECO:0007669"/>
    <property type="project" value="UniProtKB-KW"/>
</dbReference>
<dbReference type="Proteomes" id="UP001596043">
    <property type="component" value="Unassembled WGS sequence"/>
</dbReference>
<evidence type="ECO:0000259" key="1">
    <source>
        <dbReference type="PROSITE" id="PS50125"/>
    </source>
</evidence>
<dbReference type="PROSITE" id="PS50125">
    <property type="entry name" value="GUANYLATE_CYCLASE_2"/>
    <property type="match status" value="1"/>
</dbReference>